<gene>
    <name evidence="1" type="ORF">GCM10010466_49670</name>
</gene>
<sequence length="68" mass="7642">MSEDELANVVTYALHRGLARRPDIHTEVMGDLTPDERDEVARACDRHAERVRRVTTTTRPKAPRSAGS</sequence>
<dbReference type="Proteomes" id="UP001500320">
    <property type="component" value="Unassembled WGS sequence"/>
</dbReference>
<keyword evidence="2" id="KW-1185">Reference proteome</keyword>
<dbReference type="RefSeq" id="WP_344863468.1">
    <property type="nucleotide sequence ID" value="NZ_BAAAUT010000044.1"/>
</dbReference>
<reference evidence="2" key="1">
    <citation type="journal article" date="2019" name="Int. J. Syst. Evol. Microbiol.">
        <title>The Global Catalogue of Microorganisms (GCM) 10K type strain sequencing project: providing services to taxonomists for standard genome sequencing and annotation.</title>
        <authorList>
            <consortium name="The Broad Institute Genomics Platform"/>
            <consortium name="The Broad Institute Genome Sequencing Center for Infectious Disease"/>
            <person name="Wu L."/>
            <person name="Ma J."/>
        </authorList>
    </citation>
    <scope>NUCLEOTIDE SEQUENCE [LARGE SCALE GENOMIC DNA]</scope>
    <source>
        <strain evidence="2">JCM 9373</strain>
    </source>
</reference>
<proteinExistence type="predicted"/>
<protein>
    <submittedName>
        <fullName evidence="1">Uncharacterized protein</fullName>
    </submittedName>
</protein>
<comment type="caution">
    <text evidence="1">The sequence shown here is derived from an EMBL/GenBank/DDBJ whole genome shotgun (WGS) entry which is preliminary data.</text>
</comment>
<evidence type="ECO:0000313" key="2">
    <source>
        <dbReference type="Proteomes" id="UP001500320"/>
    </source>
</evidence>
<dbReference type="EMBL" id="BAAAUT010000044">
    <property type="protein sequence ID" value="GAA3152733.1"/>
    <property type="molecule type" value="Genomic_DNA"/>
</dbReference>
<evidence type="ECO:0000313" key="1">
    <source>
        <dbReference type="EMBL" id="GAA3152733.1"/>
    </source>
</evidence>
<accession>A0ABP6NNR1</accession>
<organism evidence="1 2">
    <name type="scientific">Planomonospora alba</name>
    <dbReference type="NCBI Taxonomy" id="161354"/>
    <lineage>
        <taxon>Bacteria</taxon>
        <taxon>Bacillati</taxon>
        <taxon>Actinomycetota</taxon>
        <taxon>Actinomycetes</taxon>
        <taxon>Streptosporangiales</taxon>
        <taxon>Streptosporangiaceae</taxon>
        <taxon>Planomonospora</taxon>
    </lineage>
</organism>
<name>A0ABP6NNR1_9ACTN</name>